<protein>
    <submittedName>
        <fullName evidence="1">2795_t:CDS:1</fullName>
    </submittedName>
</protein>
<name>A0ACA9MK09_9GLOM</name>
<organism evidence="1 2">
    <name type="scientific">Acaulospora colombiana</name>
    <dbReference type="NCBI Taxonomy" id="27376"/>
    <lineage>
        <taxon>Eukaryota</taxon>
        <taxon>Fungi</taxon>
        <taxon>Fungi incertae sedis</taxon>
        <taxon>Mucoromycota</taxon>
        <taxon>Glomeromycotina</taxon>
        <taxon>Glomeromycetes</taxon>
        <taxon>Diversisporales</taxon>
        <taxon>Acaulosporaceae</taxon>
        <taxon>Acaulospora</taxon>
    </lineage>
</organism>
<gene>
    <name evidence="1" type="ORF">ACOLOM_LOCUS6324</name>
</gene>
<evidence type="ECO:0000313" key="1">
    <source>
        <dbReference type="EMBL" id="CAG8591094.1"/>
    </source>
</evidence>
<sequence>MSFSLLDVVKQCDNFPYPEDIAELRKLNAIPLVLDKFKLGLLPPSTVQALRVYNEEREGPRPFVIEKDFVTFSPHVKSFEQRTEVVRLVVDTWRKEKTFPALEGWRDELYPVYGDPSGPSNMAFVMERSATPLFGVLSFGVHLTGFVKTKEGEYRFWIAKRSSTKPTWPGCLDNTVAGGIPYNSSVSGTIIKEAMEEANLPEEVAKEAIPAGAITYFTVNERGLQPEA</sequence>
<reference evidence="1" key="1">
    <citation type="submission" date="2021-06" db="EMBL/GenBank/DDBJ databases">
        <authorList>
            <person name="Kallberg Y."/>
            <person name="Tangrot J."/>
            <person name="Rosling A."/>
        </authorList>
    </citation>
    <scope>NUCLEOTIDE SEQUENCE</scope>
    <source>
        <strain evidence="1">CL356</strain>
    </source>
</reference>
<accession>A0ACA9MK09</accession>
<dbReference type="EMBL" id="CAJVPT010012868">
    <property type="protein sequence ID" value="CAG8591094.1"/>
    <property type="molecule type" value="Genomic_DNA"/>
</dbReference>
<comment type="caution">
    <text evidence="1">The sequence shown here is derived from an EMBL/GenBank/DDBJ whole genome shotgun (WGS) entry which is preliminary data.</text>
</comment>
<keyword evidence="2" id="KW-1185">Reference proteome</keyword>
<proteinExistence type="predicted"/>
<feature type="non-terminal residue" evidence="1">
    <location>
        <position position="228"/>
    </location>
</feature>
<evidence type="ECO:0000313" key="2">
    <source>
        <dbReference type="Proteomes" id="UP000789525"/>
    </source>
</evidence>
<dbReference type="Proteomes" id="UP000789525">
    <property type="component" value="Unassembled WGS sequence"/>
</dbReference>